<dbReference type="InterPro" id="IPR050796">
    <property type="entry name" value="SCF_F-box_component"/>
</dbReference>
<sequence length="410" mass="46799">MFVSHLYSRSVLMRPHRLRFPCHRAMAVAEDLPEDIIVNILTWLPVKSLIRFTSVSKRLHSIILSDPKFAQSQLKAARQQKTLSRRLLVSTDAPQLESIPLDHTPSFGEPSSVRKLSFPFQPQWSGMSSYVKLLGSCNGLVFVAVDETLFYIWNPSIGFSQQLPDPGFSFNENVLAYYGVGYLSATDDYKVLVASYRIRDGESQVQVFSLRTHLWERIEPPGGSEIELDLQGILSNEALHWTNYSIVEDEIVSFDLAVQEFRRMRLPNFDHDGRSFSYLGVCGGCLCASRYLEGACDSIDFWVMKEYDVSDSWTMLFSLKLSDPPELNSCSTEFLVVESSTVAANWTAKGFELIRIDHKEDEKLGKYMLKGSQICMIEYEESLLWISSYYPEQEKEQVKILETHQKASQS</sequence>
<accession>A0A2P6RP58</accession>
<dbReference type="InterPro" id="IPR001810">
    <property type="entry name" value="F-box_dom"/>
</dbReference>
<evidence type="ECO:0000259" key="1">
    <source>
        <dbReference type="PROSITE" id="PS50181"/>
    </source>
</evidence>
<gene>
    <name evidence="2" type="ORF">RchiOBHm_Chr2g0107851</name>
</gene>
<name>A0A2P6RP58_ROSCH</name>
<evidence type="ECO:0000313" key="3">
    <source>
        <dbReference type="Proteomes" id="UP000238479"/>
    </source>
</evidence>
<dbReference type="Pfam" id="PF08268">
    <property type="entry name" value="FBA_3"/>
    <property type="match status" value="1"/>
</dbReference>
<dbReference type="SMART" id="SM00256">
    <property type="entry name" value="FBOX"/>
    <property type="match status" value="1"/>
</dbReference>
<dbReference type="InterPro" id="IPR036047">
    <property type="entry name" value="F-box-like_dom_sf"/>
</dbReference>
<feature type="domain" description="F-box" evidence="1">
    <location>
        <begin position="26"/>
        <end position="72"/>
    </location>
</feature>
<dbReference type="SUPFAM" id="SSF81383">
    <property type="entry name" value="F-box domain"/>
    <property type="match status" value="1"/>
</dbReference>
<protein>
    <submittedName>
        <fullName evidence="2">Putative F-box domain-containing protein</fullName>
    </submittedName>
</protein>
<dbReference type="Pfam" id="PF00646">
    <property type="entry name" value="F-box"/>
    <property type="match status" value="1"/>
</dbReference>
<dbReference type="Gramene" id="PRQ48184">
    <property type="protein sequence ID" value="PRQ48184"/>
    <property type="gene ID" value="RchiOBHm_Chr2g0107851"/>
</dbReference>
<reference evidence="2 3" key="1">
    <citation type="journal article" date="2018" name="Nat. Genet.">
        <title>The Rosa genome provides new insights in the design of modern roses.</title>
        <authorList>
            <person name="Bendahmane M."/>
        </authorList>
    </citation>
    <scope>NUCLEOTIDE SEQUENCE [LARGE SCALE GENOMIC DNA]</scope>
    <source>
        <strain evidence="3">cv. Old Blush</strain>
    </source>
</reference>
<keyword evidence="3" id="KW-1185">Reference proteome</keyword>
<dbReference type="InterPro" id="IPR017451">
    <property type="entry name" value="F-box-assoc_interact_dom"/>
</dbReference>
<proteinExistence type="predicted"/>
<dbReference type="STRING" id="74649.A0A2P6RP58"/>
<dbReference type="Proteomes" id="UP000238479">
    <property type="component" value="Chromosome 2"/>
</dbReference>
<dbReference type="PANTHER" id="PTHR31672">
    <property type="entry name" value="BNACNNG10540D PROTEIN"/>
    <property type="match status" value="1"/>
</dbReference>
<evidence type="ECO:0000313" key="2">
    <source>
        <dbReference type="EMBL" id="PRQ48184.1"/>
    </source>
</evidence>
<dbReference type="EMBL" id="PDCK01000040">
    <property type="protein sequence ID" value="PRQ48184.1"/>
    <property type="molecule type" value="Genomic_DNA"/>
</dbReference>
<dbReference type="AlphaFoldDB" id="A0A2P6RP58"/>
<dbReference type="PROSITE" id="PS50181">
    <property type="entry name" value="FBOX"/>
    <property type="match status" value="1"/>
</dbReference>
<dbReference type="InterPro" id="IPR013187">
    <property type="entry name" value="F-box-assoc_dom_typ3"/>
</dbReference>
<dbReference type="PANTHER" id="PTHR31672:SF13">
    <property type="entry name" value="F-BOX PROTEIN CPR30-LIKE"/>
    <property type="match status" value="1"/>
</dbReference>
<dbReference type="NCBIfam" id="TIGR01640">
    <property type="entry name" value="F_box_assoc_1"/>
    <property type="match status" value="1"/>
</dbReference>
<organism evidence="2 3">
    <name type="scientific">Rosa chinensis</name>
    <name type="common">China rose</name>
    <dbReference type="NCBI Taxonomy" id="74649"/>
    <lineage>
        <taxon>Eukaryota</taxon>
        <taxon>Viridiplantae</taxon>
        <taxon>Streptophyta</taxon>
        <taxon>Embryophyta</taxon>
        <taxon>Tracheophyta</taxon>
        <taxon>Spermatophyta</taxon>
        <taxon>Magnoliopsida</taxon>
        <taxon>eudicotyledons</taxon>
        <taxon>Gunneridae</taxon>
        <taxon>Pentapetalae</taxon>
        <taxon>rosids</taxon>
        <taxon>fabids</taxon>
        <taxon>Rosales</taxon>
        <taxon>Rosaceae</taxon>
        <taxon>Rosoideae</taxon>
        <taxon>Rosoideae incertae sedis</taxon>
        <taxon>Rosa</taxon>
    </lineage>
</organism>
<dbReference type="Gene3D" id="1.20.1280.50">
    <property type="match status" value="1"/>
</dbReference>
<dbReference type="OMA" id="CHRAMAV"/>
<dbReference type="CDD" id="cd22157">
    <property type="entry name" value="F-box_AtFBW1-like"/>
    <property type="match status" value="1"/>
</dbReference>
<comment type="caution">
    <text evidence="2">The sequence shown here is derived from an EMBL/GenBank/DDBJ whole genome shotgun (WGS) entry which is preliminary data.</text>
</comment>